<evidence type="ECO:0000256" key="5">
    <source>
        <dbReference type="ARBA" id="ARBA00023186"/>
    </source>
</evidence>
<reference evidence="6" key="1">
    <citation type="submission" date="2019-09" db="EMBL/GenBank/DDBJ databases">
        <title>Characterisation of the sponge microbiome using genome-centric metagenomics.</title>
        <authorList>
            <person name="Engelberts J.P."/>
            <person name="Robbins S.J."/>
            <person name="De Goeij J.M."/>
            <person name="Aranda M."/>
            <person name="Bell S.C."/>
            <person name="Webster N.S."/>
        </authorList>
    </citation>
    <scope>NUCLEOTIDE SEQUENCE</scope>
    <source>
        <strain evidence="6">SB0662_bin_9</strain>
    </source>
</reference>
<sequence>MPQPRVVQALDASRVLREGIDVIADLLGGMLGPMPAVTMDQAHAGYGLDALDDAPTVARRIISLGDPQVDVSAMLLRNLVWQMEENLGDGGAMVAVLTQALVHDSFRLVEGGVSPVRLAAGLRHAVGMVEEVLASFARPVRDENQLALTARTATGHEEAAALIGEMLYVMGPDAIIDVEEHFGRVLESRYTVGAAFKASPAHWSHPEGNADRLQMNDCLVAAVDGELADDDDMLALMTAALYARKGSLLILARGFSETMVAWLALNDRNSDSRVAVSGVVFEPTSSAADCPYEDLTCLTGATILGLPFTKPVGQVQPDDLGHAVTVDVSREGIRIVPEPHRAARIHECARQLRIKRDLLDAEDPSADWLRRRIAAMDLGSGQIRVGADTDVEREWLKRILERGIRSVGHALREGVVPGGGFGYVHAAKDFRAVTGLHPEEQMGLDCVGRALNAPALRIMANAGVQAPGVRLEEIREAGSPFVYDIPTGTVVDAFAAGLVDPLPVMREAFRLAVAGAATVLTVDTLVLRRNPPKMVRP</sequence>
<dbReference type="InterPro" id="IPR002423">
    <property type="entry name" value="Cpn60/GroEL/TCP-1"/>
</dbReference>
<dbReference type="Gene3D" id="3.30.260.10">
    <property type="entry name" value="TCP-1-like chaperonin intermediate domain"/>
    <property type="match status" value="1"/>
</dbReference>
<dbReference type="InterPro" id="IPR027413">
    <property type="entry name" value="GROEL-like_equatorial_sf"/>
</dbReference>
<evidence type="ECO:0000256" key="2">
    <source>
        <dbReference type="ARBA" id="ARBA00008020"/>
    </source>
</evidence>
<dbReference type="GO" id="GO:0005524">
    <property type="term" value="F:ATP binding"/>
    <property type="evidence" value="ECO:0007669"/>
    <property type="project" value="UniProtKB-KW"/>
</dbReference>
<gene>
    <name evidence="6" type="ORF">F4Y08_17265</name>
</gene>
<dbReference type="AlphaFoldDB" id="A0A6B1DZK3"/>
<dbReference type="PRINTS" id="PR00304">
    <property type="entry name" value="TCOMPLEXTCP1"/>
</dbReference>
<protein>
    <recommendedName>
        <fullName evidence="7">60 kDa chaperonin</fullName>
    </recommendedName>
</protein>
<dbReference type="SUPFAM" id="SSF52029">
    <property type="entry name" value="GroEL apical domain-like"/>
    <property type="match status" value="1"/>
</dbReference>
<dbReference type="InterPro" id="IPR017998">
    <property type="entry name" value="Chaperone_TCP-1"/>
</dbReference>
<comment type="similarity">
    <text evidence="2">Belongs to the TCP-1 chaperonin family.</text>
</comment>
<accession>A0A6B1DZK3</accession>
<dbReference type="Pfam" id="PF00118">
    <property type="entry name" value="Cpn60_TCP1"/>
    <property type="match status" value="2"/>
</dbReference>
<keyword evidence="4" id="KW-0067">ATP-binding</keyword>
<evidence type="ECO:0000256" key="3">
    <source>
        <dbReference type="ARBA" id="ARBA00022741"/>
    </source>
</evidence>
<dbReference type="GO" id="GO:0042026">
    <property type="term" value="P:protein refolding"/>
    <property type="evidence" value="ECO:0007669"/>
    <property type="project" value="InterPro"/>
</dbReference>
<dbReference type="InterPro" id="IPR027410">
    <property type="entry name" value="TCP-1-like_intermed_sf"/>
</dbReference>
<dbReference type="Gene3D" id="1.10.560.10">
    <property type="entry name" value="GroEL-like equatorial domain"/>
    <property type="match status" value="1"/>
</dbReference>
<proteinExistence type="inferred from homology"/>
<evidence type="ECO:0000313" key="6">
    <source>
        <dbReference type="EMBL" id="MYD92052.1"/>
    </source>
</evidence>
<organism evidence="6">
    <name type="scientific">Caldilineaceae bacterium SB0662_bin_9</name>
    <dbReference type="NCBI Taxonomy" id="2605258"/>
    <lineage>
        <taxon>Bacteria</taxon>
        <taxon>Bacillati</taxon>
        <taxon>Chloroflexota</taxon>
        <taxon>Caldilineae</taxon>
        <taxon>Caldilineales</taxon>
        <taxon>Caldilineaceae</taxon>
    </lineage>
</organism>
<dbReference type="InterPro" id="IPR027409">
    <property type="entry name" value="GroEL-like_apical_dom_sf"/>
</dbReference>
<dbReference type="EMBL" id="VXPY01000122">
    <property type="protein sequence ID" value="MYD92052.1"/>
    <property type="molecule type" value="Genomic_DNA"/>
</dbReference>
<dbReference type="InterPro" id="IPR001844">
    <property type="entry name" value="Cpn60/GroEL"/>
</dbReference>
<dbReference type="SUPFAM" id="SSF48592">
    <property type="entry name" value="GroEL equatorial domain-like"/>
    <property type="match status" value="1"/>
</dbReference>
<name>A0A6B1DZK3_9CHLR</name>
<evidence type="ECO:0000256" key="1">
    <source>
        <dbReference type="ARBA" id="ARBA00006607"/>
    </source>
</evidence>
<evidence type="ECO:0000256" key="4">
    <source>
        <dbReference type="ARBA" id="ARBA00022840"/>
    </source>
</evidence>
<keyword evidence="5" id="KW-0143">Chaperone</keyword>
<dbReference type="Gene3D" id="3.50.7.10">
    <property type="entry name" value="GroEL"/>
    <property type="match status" value="1"/>
</dbReference>
<dbReference type="PANTHER" id="PTHR45633">
    <property type="entry name" value="60 KDA HEAT SHOCK PROTEIN, MITOCHONDRIAL"/>
    <property type="match status" value="1"/>
</dbReference>
<comment type="caution">
    <text evidence="6">The sequence shown here is derived from an EMBL/GenBank/DDBJ whole genome shotgun (WGS) entry which is preliminary data.</text>
</comment>
<evidence type="ECO:0008006" key="7">
    <source>
        <dbReference type="Google" id="ProtNLM"/>
    </source>
</evidence>
<dbReference type="GO" id="GO:0140662">
    <property type="term" value="F:ATP-dependent protein folding chaperone"/>
    <property type="evidence" value="ECO:0007669"/>
    <property type="project" value="InterPro"/>
</dbReference>
<keyword evidence="3" id="KW-0547">Nucleotide-binding</keyword>
<comment type="similarity">
    <text evidence="1">Belongs to the chaperonin (HSP60) family.</text>
</comment>